<comment type="caution">
    <text evidence="1">The sequence shown here is derived from an EMBL/GenBank/DDBJ whole genome shotgun (WGS) entry which is preliminary data.</text>
</comment>
<proteinExistence type="predicted"/>
<evidence type="ECO:0000313" key="4">
    <source>
        <dbReference type="Proteomes" id="UP000183071"/>
    </source>
</evidence>
<keyword evidence="4" id="KW-1185">Reference proteome</keyword>
<dbReference type="AlphaFoldDB" id="A0A0M9CH60"/>
<dbReference type="Proteomes" id="UP000183071">
    <property type="component" value="Unassembled WGS sequence"/>
</dbReference>
<reference evidence="1 3" key="1">
    <citation type="submission" date="2015-07" db="EMBL/GenBank/DDBJ databases">
        <title>Genome of Polaribacter dokdonenesis DSW-5, isolated from seawater off Dokdo in Korea.</title>
        <authorList>
            <person name="Yoon K."/>
            <person name="Song J.Y."/>
            <person name="Kim J.F."/>
        </authorList>
    </citation>
    <scope>NUCLEOTIDE SEQUENCE [LARGE SCALE GENOMIC DNA]</scope>
    <source>
        <strain evidence="1 3">DSW-5</strain>
    </source>
</reference>
<dbReference type="STRING" id="1300348.I602_2111"/>
<dbReference type="Proteomes" id="UP000037716">
    <property type="component" value="Unassembled WGS sequence"/>
</dbReference>
<dbReference type="InterPro" id="IPR036249">
    <property type="entry name" value="Thioredoxin-like_sf"/>
</dbReference>
<dbReference type="OrthoDB" id="1146847at2"/>
<dbReference type="PATRIC" id="fig|1300348.6.peg.2112"/>
<evidence type="ECO:0000313" key="1">
    <source>
        <dbReference type="EMBL" id="KOY52551.1"/>
    </source>
</evidence>
<gene>
    <name evidence="1" type="ORF">I602_2111</name>
    <name evidence="2" type="ORF">SAMN05444353_1883</name>
</gene>
<evidence type="ECO:0008006" key="5">
    <source>
        <dbReference type="Google" id="ProtNLM"/>
    </source>
</evidence>
<evidence type="ECO:0000313" key="2">
    <source>
        <dbReference type="EMBL" id="SEE47827.1"/>
    </source>
</evidence>
<dbReference type="EMBL" id="LGBR01000001">
    <property type="protein sequence ID" value="KOY52551.1"/>
    <property type="molecule type" value="Genomic_DNA"/>
</dbReference>
<dbReference type="SUPFAM" id="SSF52833">
    <property type="entry name" value="Thioredoxin-like"/>
    <property type="match status" value="1"/>
</dbReference>
<dbReference type="PROSITE" id="PS51257">
    <property type="entry name" value="PROKAR_LIPOPROTEIN"/>
    <property type="match status" value="1"/>
</dbReference>
<name>A0A0M9CH60_9FLAO</name>
<dbReference type="Gene3D" id="3.40.30.10">
    <property type="entry name" value="Glutaredoxin"/>
    <property type="match status" value="1"/>
</dbReference>
<dbReference type="EMBL" id="FNUE01000002">
    <property type="protein sequence ID" value="SEE47827.1"/>
    <property type="molecule type" value="Genomic_DNA"/>
</dbReference>
<protein>
    <recommendedName>
        <fullName evidence="5">Thioredoxin domain-containing protein</fullName>
    </recommendedName>
</protein>
<sequence>MNNKILILLQLLSLSFLISCETEVKEQTTYFGGKIINPKSNRVILYSMEQVIDTFLLDEHQKFIGELKNANEGLYYFVHGNENQYIYIEPQDSLMLRLNTWDFDETLSFAGKGADRNNMLIDCFLADEKERKNFYQLNKQEVDVFKKVTDSLLATKLVTYNDYVLEHPDETEGFNEVLKVALTFPIYSRFERYPIIHSKYAEDGHFPEVDDSFYDYRKNIDIDKDTMMYFPPYSRYIRNYLYNETYALGHRPMRNEYTPDFTLDLLNIIDDRITSQSTKNAFLKQTLVSHFYNKSSDQVNLEAFDLFLKSSTNEKDKTQIQSLLNDSKAITLGNELPNFEITDYTNSNHSIHKLIKDKNTFLLFWNPEYVSKSYLSSRLVYLQEKFPNIHFQLIKTDGLDVEKIEKLDIKNQFYINKDNLAQTFLSSKMTRTILVNHNGKVVNGFASIYSNNLIPYLEDLNNNQ</sequence>
<accession>A0A0M9CH60</accession>
<evidence type="ECO:0000313" key="3">
    <source>
        <dbReference type="Proteomes" id="UP000037716"/>
    </source>
</evidence>
<organism evidence="1 3">
    <name type="scientific">Polaribacter dokdonensis DSW-5</name>
    <dbReference type="NCBI Taxonomy" id="1300348"/>
    <lineage>
        <taxon>Bacteria</taxon>
        <taxon>Pseudomonadati</taxon>
        <taxon>Bacteroidota</taxon>
        <taxon>Flavobacteriia</taxon>
        <taxon>Flavobacteriales</taxon>
        <taxon>Flavobacteriaceae</taxon>
    </lineage>
</organism>
<dbReference type="RefSeq" id="WP_053974646.1">
    <property type="nucleotide sequence ID" value="NZ_FNUE01000002.1"/>
</dbReference>
<reference evidence="2 4" key="2">
    <citation type="submission" date="2016-10" db="EMBL/GenBank/DDBJ databases">
        <authorList>
            <person name="Varghese N."/>
            <person name="Submissions S."/>
        </authorList>
    </citation>
    <scope>NUCLEOTIDE SEQUENCE [LARGE SCALE GENOMIC DNA]</scope>
    <source>
        <strain evidence="2 4">DSW-5</strain>
    </source>
</reference>